<sequence length="259" mass="27284">MTPASAATPAGVTPASAATPASGAAHTPAGAPAPPRTPGGIASLSLPSRIVVAVVTAVVAVAAAVHLGMMFLHVAPANTVSKQHGEVIDDYVYPEFEQNWKLFAPNPLQQNVAVQARAEVVAADGGVSVTSWTDLSALDGAEIHHSLVPSHTRQNELRRAWDFFVGSHDEENRPNGLRGELSERYVKRIVLSRIGPATEGGTVRRIQVRSATTPVAPPAWSDEKVDRKTVHRELDWWPVDAGDVPGDPASGTAAKVDES</sequence>
<evidence type="ECO:0000313" key="4">
    <source>
        <dbReference type="Proteomes" id="UP000621266"/>
    </source>
</evidence>
<dbReference type="Pfam" id="PF19136">
    <property type="entry name" value="DUF5819"/>
    <property type="match status" value="1"/>
</dbReference>
<keyword evidence="2" id="KW-0472">Membrane</keyword>
<dbReference type="Proteomes" id="UP000621266">
    <property type="component" value="Unassembled WGS sequence"/>
</dbReference>
<keyword evidence="2" id="KW-0812">Transmembrane</keyword>
<feature type="region of interest" description="Disordered" evidence="1">
    <location>
        <begin position="238"/>
        <end position="259"/>
    </location>
</feature>
<dbReference type="InterPro" id="IPR043857">
    <property type="entry name" value="DUF5819"/>
</dbReference>
<reference evidence="3 4" key="1">
    <citation type="submission" date="2019-10" db="EMBL/GenBank/DDBJ databases">
        <title>Streptomyces tenebrisbrunneis sp.nov., an endogenous actinomycete isolated from of Lycium ruthenicum.</title>
        <authorList>
            <person name="Ma L."/>
        </authorList>
    </citation>
    <scope>NUCLEOTIDE SEQUENCE [LARGE SCALE GENOMIC DNA]</scope>
    <source>
        <strain evidence="3 4">TRM 66187</strain>
    </source>
</reference>
<feature type="transmembrane region" description="Helical" evidence="2">
    <location>
        <begin position="50"/>
        <end position="72"/>
    </location>
</feature>
<feature type="region of interest" description="Disordered" evidence="1">
    <location>
        <begin position="1"/>
        <end position="36"/>
    </location>
</feature>
<feature type="compositionally biased region" description="Low complexity" evidence="1">
    <location>
        <begin position="1"/>
        <end position="30"/>
    </location>
</feature>
<comment type="caution">
    <text evidence="3">The sequence shown here is derived from an EMBL/GenBank/DDBJ whole genome shotgun (WGS) entry which is preliminary data.</text>
</comment>
<gene>
    <name evidence="3" type="ORF">GCU69_15095</name>
</gene>
<name>A0ABQ7FI62_9ACTN</name>
<proteinExistence type="predicted"/>
<evidence type="ECO:0000313" key="3">
    <source>
        <dbReference type="EMBL" id="KAF4408302.1"/>
    </source>
</evidence>
<organism evidence="3 4">
    <name type="scientific">Streptomyces lycii</name>
    <dbReference type="NCBI Taxonomy" id="2654337"/>
    <lineage>
        <taxon>Bacteria</taxon>
        <taxon>Bacillati</taxon>
        <taxon>Actinomycetota</taxon>
        <taxon>Actinomycetes</taxon>
        <taxon>Kitasatosporales</taxon>
        <taxon>Streptomycetaceae</taxon>
        <taxon>Streptomyces</taxon>
    </lineage>
</organism>
<accession>A0ABQ7FI62</accession>
<protein>
    <submittedName>
        <fullName evidence="3">Uncharacterized protein</fullName>
    </submittedName>
</protein>
<evidence type="ECO:0000256" key="2">
    <source>
        <dbReference type="SAM" id="Phobius"/>
    </source>
</evidence>
<evidence type="ECO:0000256" key="1">
    <source>
        <dbReference type="SAM" id="MobiDB-lite"/>
    </source>
</evidence>
<keyword evidence="4" id="KW-1185">Reference proteome</keyword>
<keyword evidence="2" id="KW-1133">Transmembrane helix</keyword>
<dbReference type="EMBL" id="WHPN01000281">
    <property type="protein sequence ID" value="KAF4408302.1"/>
    <property type="molecule type" value="Genomic_DNA"/>
</dbReference>